<dbReference type="GeneID" id="300117170"/>
<feature type="compositionally biased region" description="Basic and acidic residues" evidence="1">
    <location>
        <begin position="17"/>
        <end position="29"/>
    </location>
</feature>
<evidence type="ECO:0000313" key="3">
    <source>
        <dbReference type="Proteomes" id="UP000259636"/>
    </source>
</evidence>
<dbReference type="RefSeq" id="WP_101276562.1">
    <property type="nucleotide sequence ID" value="NZ_CP031742.1"/>
</dbReference>
<feature type="region of interest" description="Disordered" evidence="1">
    <location>
        <begin position="1"/>
        <end position="29"/>
    </location>
</feature>
<evidence type="ECO:0000313" key="2">
    <source>
        <dbReference type="EMBL" id="AXQ57332.1"/>
    </source>
</evidence>
<reference evidence="2 3" key="1">
    <citation type="submission" date="2018-08" db="EMBL/GenBank/DDBJ databases">
        <authorList>
            <person name="Ferrada E.E."/>
            <person name="Latorre B.A."/>
        </authorList>
    </citation>
    <scope>NUCLEOTIDE SEQUENCE [LARGE SCALE GENOMIC DNA]</scope>
    <source>
        <strain evidence="2 3">VK-A60T</strain>
    </source>
</reference>
<dbReference type="GO" id="GO:0031412">
    <property type="term" value="P:gas vesicle organization"/>
    <property type="evidence" value="ECO:0007669"/>
    <property type="project" value="InterPro"/>
</dbReference>
<dbReference type="KEGG" id="sky:D0C37_23835"/>
<accession>A0A385DFQ7</accession>
<dbReference type="AlphaFoldDB" id="A0A385DFQ7"/>
<dbReference type="EMBL" id="CP031742">
    <property type="protein sequence ID" value="AXQ57332.1"/>
    <property type="molecule type" value="Genomic_DNA"/>
</dbReference>
<dbReference type="Pfam" id="PF05800">
    <property type="entry name" value="GvpO"/>
    <property type="match status" value="1"/>
</dbReference>
<dbReference type="PIRSF" id="PIRSF028743">
    <property type="entry name" value="GvpO_protein"/>
    <property type="match status" value="1"/>
</dbReference>
<name>A0A385DFQ7_9ACTN</name>
<gene>
    <name evidence="2" type="ORF">D0C37_23835</name>
</gene>
<evidence type="ECO:0000256" key="1">
    <source>
        <dbReference type="SAM" id="MobiDB-lite"/>
    </source>
</evidence>
<dbReference type="InterPro" id="IPR008634">
    <property type="entry name" value="Gas-vesicle_GvpO"/>
</dbReference>
<dbReference type="Proteomes" id="UP000259636">
    <property type="component" value="Chromosome"/>
</dbReference>
<organism evidence="2 3">
    <name type="scientific">Streptomyces koyangensis</name>
    <dbReference type="NCBI Taxonomy" id="188770"/>
    <lineage>
        <taxon>Bacteria</taxon>
        <taxon>Bacillati</taxon>
        <taxon>Actinomycetota</taxon>
        <taxon>Actinomycetes</taxon>
        <taxon>Kitasatosporales</taxon>
        <taxon>Streptomycetaceae</taxon>
        <taxon>Streptomyces</taxon>
        <taxon>Streptomyces aurantiacus group</taxon>
    </lineage>
</organism>
<proteinExistence type="predicted"/>
<sequence length="108" mass="11999">MAEQRTRPARRSAASKGSREEPVRGARGAAERACEGLADLIGHRTEGVSAVRKAEEHPGWRVDVDVLEVPRIPDTTSLLATYEVELDGDGELLEYRRVRRYRRGAADT</sequence>
<protein>
    <submittedName>
        <fullName evidence="2">Gas vesicle protein</fullName>
    </submittedName>
</protein>